<name>A0A654FLT2_ARATH</name>
<protein>
    <recommendedName>
        <fullName evidence="4">Transmembrane protein</fullName>
    </recommendedName>
</protein>
<gene>
    <name evidence="2" type="ORF">AN1_LOCUS17240</name>
</gene>
<reference evidence="2 3" key="1">
    <citation type="submission" date="2019-11" db="EMBL/GenBank/DDBJ databases">
        <authorList>
            <person name="Jiao W.-B."/>
            <person name="Schneeberger K."/>
        </authorList>
    </citation>
    <scope>NUCLEOTIDE SEQUENCE [LARGE SCALE GENOMIC DNA]</scope>
    <source>
        <strain evidence="3">cv. An-1</strain>
    </source>
</reference>
<dbReference type="AlphaFoldDB" id="A0A654FLT2"/>
<sequence>MRLGGFRRATWWLTADLFGSAMANRDSRLIRVVGATVPVSLAIWFPLVRIDLDWSREGCVVHRTTEGGRGIGGGPRLVGVLTYSGRFVAGMARHWKRIGDGN</sequence>
<evidence type="ECO:0000313" key="3">
    <source>
        <dbReference type="Proteomes" id="UP000426265"/>
    </source>
</evidence>
<evidence type="ECO:0008006" key="4">
    <source>
        <dbReference type="Google" id="ProtNLM"/>
    </source>
</evidence>
<feature type="transmembrane region" description="Helical" evidence="1">
    <location>
        <begin position="29"/>
        <end position="47"/>
    </location>
</feature>
<dbReference type="Proteomes" id="UP000426265">
    <property type="component" value="Unassembled WGS sequence"/>
</dbReference>
<keyword evidence="1" id="KW-1133">Transmembrane helix</keyword>
<keyword evidence="1" id="KW-0812">Transmembrane</keyword>
<dbReference type="EMBL" id="CACRSJ010000109">
    <property type="protein sequence ID" value="VYS61811.1"/>
    <property type="molecule type" value="Genomic_DNA"/>
</dbReference>
<accession>A0A654FLT2</accession>
<keyword evidence="1" id="KW-0472">Membrane</keyword>
<evidence type="ECO:0000313" key="2">
    <source>
        <dbReference type="EMBL" id="VYS61811.1"/>
    </source>
</evidence>
<proteinExistence type="predicted"/>
<evidence type="ECO:0000256" key="1">
    <source>
        <dbReference type="SAM" id="Phobius"/>
    </source>
</evidence>
<dbReference type="ExpressionAtlas" id="A0A654FLT2">
    <property type="expression patterns" value="baseline and differential"/>
</dbReference>
<organism evidence="2 3">
    <name type="scientific">Arabidopsis thaliana</name>
    <name type="common">Mouse-ear cress</name>
    <dbReference type="NCBI Taxonomy" id="3702"/>
    <lineage>
        <taxon>Eukaryota</taxon>
        <taxon>Viridiplantae</taxon>
        <taxon>Streptophyta</taxon>
        <taxon>Embryophyta</taxon>
        <taxon>Tracheophyta</taxon>
        <taxon>Spermatophyta</taxon>
        <taxon>Magnoliopsida</taxon>
        <taxon>eudicotyledons</taxon>
        <taxon>Gunneridae</taxon>
        <taxon>Pentapetalae</taxon>
        <taxon>rosids</taxon>
        <taxon>malvids</taxon>
        <taxon>Brassicales</taxon>
        <taxon>Brassicaceae</taxon>
        <taxon>Camelineae</taxon>
        <taxon>Arabidopsis</taxon>
    </lineage>
</organism>